<dbReference type="InterPro" id="IPR027279">
    <property type="entry name" value="D_amino_pept/lipop_sf"/>
</dbReference>
<dbReference type="InterPro" id="IPR012338">
    <property type="entry name" value="Beta-lactam/transpept-like"/>
</dbReference>
<dbReference type="InterPro" id="IPR001466">
    <property type="entry name" value="Beta-lactam-related"/>
</dbReference>
<dbReference type="Pfam" id="PF00144">
    <property type="entry name" value="Beta-lactamase"/>
    <property type="match status" value="1"/>
</dbReference>
<dbReference type="AlphaFoldDB" id="A0A0A0DB03"/>
<feature type="domain" description="Beta-lactamase-related" evidence="2">
    <location>
        <begin position="13"/>
        <end position="325"/>
    </location>
</feature>
<reference evidence="4 5" key="1">
    <citation type="submission" date="2014-01" db="EMBL/GenBank/DDBJ databases">
        <title>Genome sequence determination for a cystic fibrosis isolate, Inquilinus limosus.</title>
        <authorList>
            <person name="Pino M."/>
            <person name="Di Conza J."/>
            <person name="Gutkind G."/>
        </authorList>
    </citation>
    <scope>NUCLEOTIDE SEQUENCE [LARGE SCALE GENOMIC DNA]</scope>
    <source>
        <strain evidence="4 5">MP06</strain>
    </source>
</reference>
<dbReference type="OrthoDB" id="5705574at2"/>
<protein>
    <submittedName>
        <fullName evidence="4">Aminopeptidase</fullName>
    </submittedName>
</protein>
<evidence type="ECO:0000259" key="3">
    <source>
        <dbReference type="Pfam" id="PF07930"/>
    </source>
</evidence>
<dbReference type="InterPro" id="IPR050491">
    <property type="entry name" value="AmpC-like"/>
</dbReference>
<dbReference type="PANTHER" id="PTHR46825">
    <property type="entry name" value="D-ALANYL-D-ALANINE-CARBOXYPEPTIDASE/ENDOPEPTIDASE AMPH"/>
    <property type="match status" value="1"/>
</dbReference>
<evidence type="ECO:0000313" key="4">
    <source>
        <dbReference type="EMBL" id="KGM35215.1"/>
    </source>
</evidence>
<feature type="domain" description="D-aminopeptidase" evidence="3">
    <location>
        <begin position="342"/>
        <end position="514"/>
    </location>
</feature>
<dbReference type="SUPFAM" id="SSF50886">
    <property type="entry name" value="D-aminopeptidase, middle and C-terminal domains"/>
    <property type="match status" value="2"/>
</dbReference>
<dbReference type="InterPro" id="IPR012856">
    <property type="entry name" value="DAP_B_dom"/>
</dbReference>
<dbReference type="RefSeq" id="WP_034832879.1">
    <property type="nucleotide sequence ID" value="NZ_JANX01000041.1"/>
</dbReference>
<dbReference type="EMBL" id="JANX01000041">
    <property type="protein sequence ID" value="KGM35215.1"/>
    <property type="molecule type" value="Genomic_DNA"/>
</dbReference>
<dbReference type="Pfam" id="PF07930">
    <property type="entry name" value="DAP_B"/>
    <property type="match status" value="1"/>
</dbReference>
<dbReference type="SUPFAM" id="SSF56601">
    <property type="entry name" value="beta-lactamase/transpeptidase-like"/>
    <property type="match status" value="1"/>
</dbReference>
<name>A0A0A0DB03_9PROT</name>
<accession>A0A0A0DB03</accession>
<proteinExistence type="predicted"/>
<keyword evidence="1 4" id="KW-0031">Aminopeptidase</keyword>
<keyword evidence="1 4" id="KW-0645">Protease</keyword>
<gene>
    <name evidence="4" type="ORF">P409_05765</name>
</gene>
<dbReference type="PANTHER" id="PTHR46825:SF9">
    <property type="entry name" value="BETA-LACTAMASE-RELATED DOMAIN-CONTAINING PROTEIN"/>
    <property type="match status" value="1"/>
</dbReference>
<organism evidence="4 5">
    <name type="scientific">Inquilinus limosus MP06</name>
    <dbReference type="NCBI Taxonomy" id="1398085"/>
    <lineage>
        <taxon>Bacteria</taxon>
        <taxon>Pseudomonadati</taxon>
        <taxon>Pseudomonadota</taxon>
        <taxon>Alphaproteobacteria</taxon>
        <taxon>Rhodospirillales</taxon>
        <taxon>Rhodospirillaceae</taxon>
        <taxon>Inquilinus</taxon>
    </lineage>
</organism>
<keyword evidence="1 4" id="KW-0378">Hydrolase</keyword>
<dbReference type="NCBIfam" id="NF009622">
    <property type="entry name" value="PRK13128.1"/>
    <property type="match status" value="1"/>
</dbReference>
<evidence type="ECO:0000259" key="2">
    <source>
        <dbReference type="Pfam" id="PF00144"/>
    </source>
</evidence>
<evidence type="ECO:0000256" key="1">
    <source>
        <dbReference type="ARBA" id="ARBA00022438"/>
    </source>
</evidence>
<comment type="caution">
    <text evidence="4">The sequence shown here is derived from an EMBL/GenBank/DDBJ whole genome shotgun (WGS) entry which is preliminary data.</text>
</comment>
<sequence>MTTTPSRLDRALAALPRLYPGPGGAAAVLRDGEILARHAWGWANAERRTPFTPKSLFRMCSVTKQFTCGLVLDAFPDPTVLDGDVRARLPLLQGEAPGALHLCHNQSGLRDYWAVAMLHGAPAESPFGDREAERVIAGTRSLHFAPGTRYSYVNQNFRLLSDILEARTGRGFGELLRSRIFDRAGMDSAILAADTRAMPDGTEGYEGTQTGGFRAAENRILWTGDAGLGASLDDMIAWERHIDATRDDPDALYSRLSAPVTFANGAAAPYGFGLNRATEFGRAYAGHGGALRGWRSHRLYVPSERVSVVVLFNHLSDAQAAALDLLAAVLGEERSKPAADLPAPEWLGAYIEPETGLSARADMADGKVRLRYGHSAEKLDLQPDGSAGNGRTRLRPAADGLWLDRPQENQSTRLVPCDGEPALDLGGRYRCAELDAELEVVDTGGTLYGGFSGFLGQGRMELLDPVGPDVWTLPCPRALDHTPPGDWTLAFRRDDAGRVKDVEVGCWLARHLRYERVG</sequence>
<dbReference type="Gene3D" id="2.40.128.50">
    <property type="match status" value="2"/>
</dbReference>
<dbReference type="Proteomes" id="UP000029995">
    <property type="component" value="Unassembled WGS sequence"/>
</dbReference>
<dbReference type="GO" id="GO:0004177">
    <property type="term" value="F:aminopeptidase activity"/>
    <property type="evidence" value="ECO:0007669"/>
    <property type="project" value="UniProtKB-KW"/>
</dbReference>
<dbReference type="Gene3D" id="3.40.710.10">
    <property type="entry name" value="DD-peptidase/beta-lactamase superfamily"/>
    <property type="match status" value="1"/>
</dbReference>
<evidence type="ECO:0000313" key="5">
    <source>
        <dbReference type="Proteomes" id="UP000029995"/>
    </source>
</evidence>